<keyword evidence="6" id="KW-0460">Magnesium</keyword>
<dbReference type="PANTHER" id="PTHR21485">
    <property type="entry name" value="HAD SUPERFAMILY MEMBERS CMAS AND KDSC"/>
    <property type="match status" value="1"/>
</dbReference>
<name>A0A2N9LCG6_9BACT</name>
<dbReference type="Pfam" id="PF08282">
    <property type="entry name" value="Hydrolase_3"/>
    <property type="match status" value="1"/>
</dbReference>
<accession>A0A2N9LCG6</accession>
<evidence type="ECO:0000256" key="5">
    <source>
        <dbReference type="ARBA" id="ARBA00022801"/>
    </source>
</evidence>
<dbReference type="GO" id="GO:0046872">
    <property type="term" value="F:metal ion binding"/>
    <property type="evidence" value="ECO:0007669"/>
    <property type="project" value="UniProtKB-KW"/>
</dbReference>
<reference evidence="8" key="1">
    <citation type="submission" date="2018-02" db="EMBL/GenBank/DDBJ databases">
        <authorList>
            <person name="Hausmann B."/>
        </authorList>
    </citation>
    <scope>NUCLEOTIDE SEQUENCE [LARGE SCALE GENOMIC DNA]</scope>
    <source>
        <strain evidence="8">Peat soil MAG SbA5</strain>
    </source>
</reference>
<evidence type="ECO:0000256" key="3">
    <source>
        <dbReference type="ARBA" id="ARBA00011881"/>
    </source>
</evidence>
<dbReference type="EMBL" id="OKRB01000086">
    <property type="protein sequence ID" value="SPE20833.1"/>
    <property type="molecule type" value="Genomic_DNA"/>
</dbReference>
<evidence type="ECO:0000256" key="6">
    <source>
        <dbReference type="ARBA" id="ARBA00022842"/>
    </source>
</evidence>
<dbReference type="InterPro" id="IPR023214">
    <property type="entry name" value="HAD_sf"/>
</dbReference>
<proteinExistence type="inferred from homology"/>
<keyword evidence="4" id="KW-0479">Metal-binding</keyword>
<evidence type="ECO:0000313" key="7">
    <source>
        <dbReference type="EMBL" id="SPE20833.1"/>
    </source>
</evidence>
<dbReference type="PANTHER" id="PTHR21485:SF3">
    <property type="entry name" value="N-ACYLNEURAMINATE CYTIDYLYLTRANSFERASE"/>
    <property type="match status" value="1"/>
</dbReference>
<dbReference type="InterPro" id="IPR036412">
    <property type="entry name" value="HAD-like_sf"/>
</dbReference>
<dbReference type="Gene3D" id="3.40.50.1000">
    <property type="entry name" value="HAD superfamily/HAD-like"/>
    <property type="match status" value="1"/>
</dbReference>
<dbReference type="InterPro" id="IPR050793">
    <property type="entry name" value="CMP-NeuNAc_synthase"/>
</dbReference>
<dbReference type="SFLD" id="SFLDG01136">
    <property type="entry name" value="C1.6:_Phosphoserine_Phosphatas"/>
    <property type="match status" value="1"/>
</dbReference>
<protein>
    <submittedName>
        <fullName evidence="7">3-deoxy-D-manno-octulosonate 8-phosphate phosphatase, YrbI family</fullName>
    </submittedName>
</protein>
<comment type="cofactor">
    <cofactor evidence="1">
        <name>Mg(2+)</name>
        <dbReference type="ChEBI" id="CHEBI:18420"/>
    </cofactor>
</comment>
<dbReference type="SFLD" id="SFLDG01138">
    <property type="entry name" value="C1.6.2:_Deoxy-d-mannose-octulo"/>
    <property type="match status" value="1"/>
</dbReference>
<dbReference type="GO" id="GO:0008781">
    <property type="term" value="F:N-acylneuraminate cytidylyltransferase activity"/>
    <property type="evidence" value="ECO:0007669"/>
    <property type="project" value="TreeGrafter"/>
</dbReference>
<dbReference type="InterPro" id="IPR010023">
    <property type="entry name" value="KdsC_fam"/>
</dbReference>
<evidence type="ECO:0000256" key="2">
    <source>
        <dbReference type="ARBA" id="ARBA00005893"/>
    </source>
</evidence>
<evidence type="ECO:0000256" key="4">
    <source>
        <dbReference type="ARBA" id="ARBA00022723"/>
    </source>
</evidence>
<comment type="subunit">
    <text evidence="3">Homotetramer.</text>
</comment>
<sequence length="241" mass="25935">MCAALLKQQHRGAARYNRTMALTAPQSVIDRARKIKIILFDVDGVLTDGTIWLVPGRPADGSLLEEIGSKETIGLGVQSTTMVEAKGYSAHDGTAISLARLGGLKCGVITKRISETVATRARDLKLEFIYQGCAFKMQAIREIVQKEGTALDEICYVGDDVIDLPAMREVGLAIAVANARPQVKAEAHYVTPNSGGYGAGRDAVEFILEAQGVLDQCINSYIDERNPIPPSMDIGRGGDMK</sequence>
<evidence type="ECO:0000256" key="1">
    <source>
        <dbReference type="ARBA" id="ARBA00001946"/>
    </source>
</evidence>
<dbReference type="Proteomes" id="UP000239735">
    <property type="component" value="Unassembled WGS sequence"/>
</dbReference>
<dbReference type="SUPFAM" id="SSF56784">
    <property type="entry name" value="HAD-like"/>
    <property type="match status" value="1"/>
</dbReference>
<gene>
    <name evidence="7" type="ORF">SBA5_30038</name>
</gene>
<dbReference type="SFLD" id="SFLDS00003">
    <property type="entry name" value="Haloacid_Dehalogenase"/>
    <property type="match status" value="1"/>
</dbReference>
<keyword evidence="5" id="KW-0378">Hydrolase</keyword>
<comment type="similarity">
    <text evidence="2">Belongs to the KdsC family.</text>
</comment>
<dbReference type="GO" id="GO:0016788">
    <property type="term" value="F:hydrolase activity, acting on ester bonds"/>
    <property type="evidence" value="ECO:0007669"/>
    <property type="project" value="InterPro"/>
</dbReference>
<evidence type="ECO:0000313" key="8">
    <source>
        <dbReference type="Proteomes" id="UP000239735"/>
    </source>
</evidence>
<organism evidence="7 8">
    <name type="scientific">Candidatus Sulfuritelmatomonas gaucii</name>
    <dbReference type="NCBI Taxonomy" id="2043161"/>
    <lineage>
        <taxon>Bacteria</taxon>
        <taxon>Pseudomonadati</taxon>
        <taxon>Acidobacteriota</taxon>
        <taxon>Terriglobia</taxon>
        <taxon>Terriglobales</taxon>
        <taxon>Acidobacteriaceae</taxon>
        <taxon>Candidatus Sulfuritelmatomonas</taxon>
    </lineage>
</organism>
<dbReference type="AlphaFoldDB" id="A0A2N9LCG6"/>